<dbReference type="PANTHER" id="PTHR10044">
    <property type="entry name" value="INHIBITOR OF APOPTOSIS"/>
    <property type="match status" value="1"/>
</dbReference>
<gene>
    <name evidence="2" type="ORF">CI610_01644</name>
</gene>
<dbReference type="PROSITE" id="PS50143">
    <property type="entry name" value="BIR_REPEAT_2"/>
    <property type="match status" value="1"/>
</dbReference>
<dbReference type="AlphaFoldDB" id="A0A2H9T810"/>
<dbReference type="InterPro" id="IPR050784">
    <property type="entry name" value="IAP"/>
</dbReference>
<reference evidence="2" key="1">
    <citation type="journal article" date="2017" name="Appl. Environ. Microbiol.">
        <title>Molecular characterization of an Endozoicomonas-like organism causing infection in king scallop Pecten maximus L.</title>
        <authorList>
            <person name="Cano I."/>
            <person name="van Aerle R."/>
            <person name="Ross S."/>
            <person name="Verner-Jeffreys D.W."/>
            <person name="Paley R.K."/>
            <person name="Rimmer G."/>
            <person name="Ryder D."/>
            <person name="Hooper P."/>
            <person name="Stone D."/>
            <person name="Feist S.W."/>
        </authorList>
    </citation>
    <scope>NUCLEOTIDE SEQUENCE</scope>
</reference>
<dbReference type="GO" id="GO:0043066">
    <property type="term" value="P:negative regulation of apoptotic process"/>
    <property type="evidence" value="ECO:0007669"/>
    <property type="project" value="TreeGrafter"/>
</dbReference>
<dbReference type="InterPro" id="IPR001370">
    <property type="entry name" value="BIR_rpt"/>
</dbReference>
<feature type="region of interest" description="Disordered" evidence="1">
    <location>
        <begin position="357"/>
        <end position="390"/>
    </location>
</feature>
<evidence type="ECO:0000313" key="2">
    <source>
        <dbReference type="EMBL" id="PJE79375.1"/>
    </source>
</evidence>
<dbReference type="Pfam" id="PF00653">
    <property type="entry name" value="BIR"/>
    <property type="match status" value="1"/>
</dbReference>
<dbReference type="EMBL" id="NSIT01000073">
    <property type="protein sequence ID" value="PJE79375.1"/>
    <property type="molecule type" value="Genomic_DNA"/>
</dbReference>
<dbReference type="GO" id="GO:0005634">
    <property type="term" value="C:nucleus"/>
    <property type="evidence" value="ECO:0007669"/>
    <property type="project" value="TreeGrafter"/>
</dbReference>
<evidence type="ECO:0000256" key="1">
    <source>
        <dbReference type="SAM" id="MobiDB-lite"/>
    </source>
</evidence>
<dbReference type="SUPFAM" id="SSF57924">
    <property type="entry name" value="Inhibitor of apoptosis (IAP) repeat"/>
    <property type="match status" value="1"/>
</dbReference>
<organism evidence="2">
    <name type="scientific">invertebrate metagenome</name>
    <dbReference type="NCBI Taxonomy" id="1711999"/>
    <lineage>
        <taxon>unclassified sequences</taxon>
        <taxon>metagenomes</taxon>
        <taxon>organismal metagenomes</taxon>
    </lineage>
</organism>
<name>A0A2H9T810_9ZZZZ</name>
<dbReference type="SMART" id="SM00238">
    <property type="entry name" value="BIR"/>
    <property type="match status" value="1"/>
</dbReference>
<feature type="compositionally biased region" description="Polar residues" evidence="1">
    <location>
        <begin position="368"/>
        <end position="377"/>
    </location>
</feature>
<comment type="caution">
    <text evidence="2">The sequence shown here is derived from an EMBL/GenBank/DDBJ whole genome shotgun (WGS) entry which is preliminary data.</text>
</comment>
<sequence length="390" mass="45814">MKKNNIFNRFIFFTFIYLSLFLCFCISSCPTVCAQDFFKTETFRQYITHLAAHDCKDVFPSEFPYNQEHFEHQIMAITTPDLINFEQWQQLRMSICRNNIFGCLSSVYPSRKKLLVFSLKECLKNQNLSSYMKKLKESDDIHIKALYQNIQYQFSSQQPTFADRSRDLVQEPSHRQNSTLMKKQTEEATVTIEYPLYQTETNRLASFFHSEWPKDKPDIEQMVQSGFFHYGVADFTRCFFCGGGLKSWEQDDDPDTEHCRWYPECHFMIEKKGKPFISAVRKKQTEHEHMKAEQQTQRNAFINNTFKPTLMALGFSADLVNTATENFIAIFDRSRHTCPNTIFELWLEKNLTPVVSERTHTDTRNSEETLVSDNDNPPTYGEAMRGAQQL</sequence>
<dbReference type="CDD" id="cd00022">
    <property type="entry name" value="BIR"/>
    <property type="match status" value="1"/>
</dbReference>
<dbReference type="PANTHER" id="PTHR10044:SF139">
    <property type="entry name" value="DEATH-ASSOCIATED INHIBITOR OF APOPTOSIS 2"/>
    <property type="match status" value="1"/>
</dbReference>
<feature type="compositionally biased region" description="Basic and acidic residues" evidence="1">
    <location>
        <begin position="357"/>
        <end position="367"/>
    </location>
</feature>
<dbReference type="Gene3D" id="1.10.1170.10">
    <property type="entry name" value="Inhibitor Of Apoptosis Protein (2mihbC-IAP-1), Chain A"/>
    <property type="match status" value="1"/>
</dbReference>
<dbReference type="GO" id="GO:0043027">
    <property type="term" value="F:cysteine-type endopeptidase inhibitor activity involved in apoptotic process"/>
    <property type="evidence" value="ECO:0007669"/>
    <property type="project" value="TreeGrafter"/>
</dbReference>
<dbReference type="GO" id="GO:0051726">
    <property type="term" value="P:regulation of cell cycle"/>
    <property type="evidence" value="ECO:0007669"/>
    <property type="project" value="TreeGrafter"/>
</dbReference>
<dbReference type="GO" id="GO:0005737">
    <property type="term" value="C:cytoplasm"/>
    <property type="evidence" value="ECO:0007669"/>
    <property type="project" value="TreeGrafter"/>
</dbReference>
<accession>A0A2H9T810</accession>
<protein>
    <submittedName>
        <fullName evidence="2">Uncharacterized protein</fullName>
    </submittedName>
</protein>
<proteinExistence type="predicted"/>